<organism evidence="3 4">
    <name type="scientific">Comamonas resistens</name>
    <dbReference type="NCBI Taxonomy" id="3046670"/>
    <lineage>
        <taxon>Bacteria</taxon>
        <taxon>Pseudomonadati</taxon>
        <taxon>Pseudomonadota</taxon>
        <taxon>Betaproteobacteria</taxon>
        <taxon>Burkholderiales</taxon>
        <taxon>Comamonadaceae</taxon>
        <taxon>Comamonas</taxon>
    </lineage>
</organism>
<feature type="transmembrane region" description="Helical" evidence="1">
    <location>
        <begin position="41"/>
        <end position="59"/>
    </location>
</feature>
<dbReference type="InterPro" id="IPR002656">
    <property type="entry name" value="Acyl_transf_3_dom"/>
</dbReference>
<name>A0ABY8SUB1_9BURK</name>
<keyword evidence="3" id="KW-0012">Acyltransferase</keyword>
<gene>
    <name evidence="3" type="ORF">QMY55_20705</name>
</gene>
<evidence type="ECO:0000259" key="2">
    <source>
        <dbReference type="Pfam" id="PF01757"/>
    </source>
</evidence>
<keyword evidence="1" id="KW-1133">Transmembrane helix</keyword>
<feature type="transmembrane region" description="Helical" evidence="1">
    <location>
        <begin position="79"/>
        <end position="100"/>
    </location>
</feature>
<feature type="domain" description="Acyltransferase 3" evidence="2">
    <location>
        <begin position="37"/>
        <end position="354"/>
    </location>
</feature>
<evidence type="ECO:0000313" key="4">
    <source>
        <dbReference type="Proteomes" id="UP001240697"/>
    </source>
</evidence>
<keyword evidence="1" id="KW-0472">Membrane</keyword>
<dbReference type="GO" id="GO:0016746">
    <property type="term" value="F:acyltransferase activity"/>
    <property type="evidence" value="ECO:0007669"/>
    <property type="project" value="UniProtKB-KW"/>
</dbReference>
<feature type="transmembrane region" description="Helical" evidence="1">
    <location>
        <begin position="335"/>
        <end position="355"/>
    </location>
</feature>
<feature type="transmembrane region" description="Helical" evidence="1">
    <location>
        <begin position="311"/>
        <end position="329"/>
    </location>
</feature>
<keyword evidence="3" id="KW-0808">Transferase</keyword>
<sequence>MKRVEFDGPDVLAGPSSAHVSSEPGVLLSHVLQRDHNNLDVVRLIAACMVIYGHANALVPPQLAKGDWVAEWLAFDYSGSLAVKIFFFLSGLVVTNSLLSKRCLIQFALARIWRIWPALLAVLLVSVFILGPMVTSVDMKEFLESTEARLYLLGNIKMQIQFSLPGVFVGQSNSAVNGSLWSLPYEVGAYCLLAAAFALGVHRSPRLALFITALICVDPLLPQRLLFSWRTSNAGVDSLAPCFAIGALMALYKNNIRISWMPVLGLSILYIGFRQTSYAHYLLYGALFFGILYVCSRSWMIKRRLKIDISYGVYLWGWPVQQLLVYFYPDMGVQLHRVLAIALACAFGVLSWYWVEKPGIAIGRWLYEWYNRKFAI</sequence>
<keyword evidence="1" id="KW-0812">Transmembrane</keyword>
<evidence type="ECO:0000256" key="1">
    <source>
        <dbReference type="SAM" id="Phobius"/>
    </source>
</evidence>
<keyword evidence="4" id="KW-1185">Reference proteome</keyword>
<dbReference type="Pfam" id="PF01757">
    <property type="entry name" value="Acyl_transf_3"/>
    <property type="match status" value="1"/>
</dbReference>
<dbReference type="Proteomes" id="UP001240697">
    <property type="component" value="Chromosome"/>
</dbReference>
<dbReference type="InterPro" id="IPR050879">
    <property type="entry name" value="Acyltransferase_3"/>
</dbReference>
<reference evidence="3 4" key="1">
    <citation type="submission" date="2023-05" db="EMBL/GenBank/DDBJ databases">
        <authorList>
            <person name="Yin Y."/>
            <person name="Lu Z."/>
        </authorList>
    </citation>
    <scope>NUCLEOTIDE SEQUENCE [LARGE SCALE GENOMIC DNA]</scope>
    <source>
        <strain evidence="3 4">ZM22</strain>
    </source>
</reference>
<protein>
    <submittedName>
        <fullName evidence="3">Acyltransferase</fullName>
        <ecNumber evidence="3">2.3.-.-</ecNumber>
    </submittedName>
</protein>
<feature type="transmembrane region" description="Helical" evidence="1">
    <location>
        <begin position="183"/>
        <end position="200"/>
    </location>
</feature>
<dbReference type="EC" id="2.3.-.-" evidence="3"/>
<dbReference type="RefSeq" id="WP_283485992.1">
    <property type="nucleotide sequence ID" value="NZ_CP125947.1"/>
</dbReference>
<dbReference type="PANTHER" id="PTHR23028:SF53">
    <property type="entry name" value="ACYL_TRANSF_3 DOMAIN-CONTAINING PROTEIN"/>
    <property type="match status" value="1"/>
</dbReference>
<accession>A0ABY8SUB1</accession>
<feature type="transmembrane region" description="Helical" evidence="1">
    <location>
        <begin position="258"/>
        <end position="275"/>
    </location>
</feature>
<dbReference type="PANTHER" id="PTHR23028">
    <property type="entry name" value="ACETYLTRANSFERASE"/>
    <property type="match status" value="1"/>
</dbReference>
<proteinExistence type="predicted"/>
<feature type="transmembrane region" description="Helical" evidence="1">
    <location>
        <begin position="281"/>
        <end position="299"/>
    </location>
</feature>
<feature type="transmembrane region" description="Helical" evidence="1">
    <location>
        <begin position="112"/>
        <end position="134"/>
    </location>
</feature>
<evidence type="ECO:0000313" key="3">
    <source>
        <dbReference type="EMBL" id="WHS64881.1"/>
    </source>
</evidence>
<dbReference type="EMBL" id="CP125947">
    <property type="protein sequence ID" value="WHS64881.1"/>
    <property type="molecule type" value="Genomic_DNA"/>
</dbReference>